<name>A0A2M8R6Y6_9BRAD</name>
<evidence type="ECO:0000256" key="2">
    <source>
        <dbReference type="SAM" id="Phobius"/>
    </source>
</evidence>
<keyword evidence="2" id="KW-1133">Transmembrane helix</keyword>
<accession>A0A2M8R6Y6</accession>
<dbReference type="Proteomes" id="UP000231194">
    <property type="component" value="Unassembled WGS sequence"/>
</dbReference>
<proteinExistence type="predicted"/>
<feature type="transmembrane region" description="Helical" evidence="2">
    <location>
        <begin position="160"/>
        <end position="179"/>
    </location>
</feature>
<dbReference type="AlphaFoldDB" id="A0A2M8R6Y6"/>
<dbReference type="RefSeq" id="WP_100233445.1">
    <property type="nucleotide sequence ID" value="NZ_PGVG01000015.1"/>
</dbReference>
<evidence type="ECO:0000256" key="1">
    <source>
        <dbReference type="SAM" id="MobiDB-lite"/>
    </source>
</evidence>
<keyword evidence="5" id="KW-1185">Reference proteome</keyword>
<evidence type="ECO:0000313" key="4">
    <source>
        <dbReference type="EMBL" id="PJG53593.1"/>
    </source>
</evidence>
<dbReference type="PANTHER" id="PTHR30590:SF2">
    <property type="entry name" value="INNER MEMBRANE PROTEIN"/>
    <property type="match status" value="1"/>
</dbReference>
<dbReference type="OrthoDB" id="9807744at2"/>
<feature type="transmembrane region" description="Helical" evidence="2">
    <location>
        <begin position="357"/>
        <end position="379"/>
    </location>
</feature>
<dbReference type="PANTHER" id="PTHR30590">
    <property type="entry name" value="INNER MEMBRANE PROTEIN"/>
    <property type="match status" value="1"/>
</dbReference>
<evidence type="ECO:0000313" key="5">
    <source>
        <dbReference type="Proteomes" id="UP000231194"/>
    </source>
</evidence>
<feature type="transmembrane region" description="Helical" evidence="2">
    <location>
        <begin position="253"/>
        <end position="273"/>
    </location>
</feature>
<dbReference type="InterPro" id="IPR007349">
    <property type="entry name" value="DUF418"/>
</dbReference>
<feature type="transmembrane region" description="Helical" evidence="2">
    <location>
        <begin position="325"/>
        <end position="345"/>
    </location>
</feature>
<feature type="domain" description="DUF418" evidence="3">
    <location>
        <begin position="239"/>
        <end position="397"/>
    </location>
</feature>
<evidence type="ECO:0000259" key="3">
    <source>
        <dbReference type="Pfam" id="PF04235"/>
    </source>
</evidence>
<feature type="transmembrane region" description="Helical" evidence="2">
    <location>
        <begin position="110"/>
        <end position="130"/>
    </location>
</feature>
<comment type="caution">
    <text evidence="4">The sequence shown here is derived from an EMBL/GenBank/DDBJ whole genome shotgun (WGS) entry which is preliminary data.</text>
</comment>
<feature type="transmembrane region" description="Helical" evidence="2">
    <location>
        <begin position="293"/>
        <end position="313"/>
    </location>
</feature>
<organism evidence="4 5">
    <name type="scientific">Bradyrhizobium forestalis</name>
    <dbReference type="NCBI Taxonomy" id="1419263"/>
    <lineage>
        <taxon>Bacteria</taxon>
        <taxon>Pseudomonadati</taxon>
        <taxon>Pseudomonadota</taxon>
        <taxon>Alphaproteobacteria</taxon>
        <taxon>Hyphomicrobiales</taxon>
        <taxon>Nitrobacteraceae</taxon>
        <taxon>Bradyrhizobium</taxon>
    </lineage>
</organism>
<feature type="transmembrane region" description="Helical" evidence="2">
    <location>
        <begin position="36"/>
        <end position="59"/>
    </location>
</feature>
<dbReference type="Pfam" id="PF04235">
    <property type="entry name" value="DUF418"/>
    <property type="match status" value="1"/>
</dbReference>
<protein>
    <submittedName>
        <fullName evidence="4">Permease</fullName>
    </submittedName>
</protein>
<dbReference type="EMBL" id="PGVG01000015">
    <property type="protein sequence ID" value="PJG53593.1"/>
    <property type="molecule type" value="Genomic_DNA"/>
</dbReference>
<dbReference type="InterPro" id="IPR052529">
    <property type="entry name" value="Bact_Transport_Assoc"/>
</dbReference>
<reference evidence="4 5" key="1">
    <citation type="submission" date="2017-11" db="EMBL/GenBank/DDBJ databases">
        <title>Bradyrhizobium forestalis sp. nov., an efficient nitrogen-fixing bacterium isolated from nodules of forest legume species in the Amazon.</title>
        <authorList>
            <person name="Costa E.M."/>
            <person name="Guimaraes A."/>
            <person name="Carvalho T.S."/>
            <person name="Rodrigues T.L."/>
            <person name="Ribeiro P.R.A."/>
            <person name="Lebbe L."/>
            <person name="Willems A."/>
            <person name="Moreira F.M.S."/>
        </authorList>
    </citation>
    <scope>NUCLEOTIDE SEQUENCE [LARGE SCALE GENOMIC DNA]</scope>
    <source>
        <strain evidence="4 5">INPA54B</strain>
    </source>
</reference>
<feature type="transmembrane region" description="Helical" evidence="2">
    <location>
        <begin position="216"/>
        <end position="241"/>
    </location>
</feature>
<sequence length="417" mass="44711">MTGGRIGSRTAPGSDAPPTPMSPSERLDSIDVLRGLALFGVLAMNIVTIFRVSFFAAFLPNAEPAGLLDRAVAGVLTVAVDFKALALFSLLFGVGLAIQFERLAGNARRMILLVRRLVALLAIGLVHLYLIWNGDILVEYALAGFVVLPFLGAPRRLMAGAALLLLGLYVTMLVLPPIVPLPGAAEMAALAADAARAYGTGGFFDVLAFRIREVPVIFPVHVLIFPRTVALFLVGAFAWRSGVVRRTSANRRLLFVVATFGILLGGGLSLAAAGHELFDWSSLGRAHIPVEQLGAVVLALGYAAAVIAAVNLSGGRKMLSWAAPVGRMAFTNYLAQSVICGWIFYGYGLGQFGRLGVAATLGIGILVYVAQVVFSAWWLRRYRFGPVEWLWRSCMYGVPQRMRATVNLAIIRTTRAV</sequence>
<feature type="region of interest" description="Disordered" evidence="1">
    <location>
        <begin position="1"/>
        <end position="24"/>
    </location>
</feature>
<feature type="transmembrane region" description="Helical" evidence="2">
    <location>
        <begin position="71"/>
        <end position="98"/>
    </location>
</feature>
<gene>
    <name evidence="4" type="ORF">CVM73_19125</name>
</gene>
<feature type="transmembrane region" description="Helical" evidence="2">
    <location>
        <begin position="136"/>
        <end position="153"/>
    </location>
</feature>
<keyword evidence="2" id="KW-0472">Membrane</keyword>
<keyword evidence="2" id="KW-0812">Transmembrane</keyword>